<dbReference type="Pfam" id="PF12796">
    <property type="entry name" value="Ank_2"/>
    <property type="match status" value="1"/>
</dbReference>
<dbReference type="Pfam" id="PF02206">
    <property type="entry name" value="WSN"/>
    <property type="match status" value="1"/>
</dbReference>
<sequence length="1250" mass="140390">MKKNLLINLLLLMLNGFQSKPAAPSPPSSSALHDAIDKLSIVARVTNAITIQKGLNDKSMKVDNLLDELLNISPGDGFSYLQSLDVKKAKEGYIGIAKDAGALTKSSLDGAKNAQRLKHLGDMGKNVEMLKKAKDADLKDAIDKAEGALSFPAEDIPSSIETYSNSLNVFFELEWKSADADKKIIDSIPNLQEKLDPLGIILSGAPNFETKLKSIWSFINQSQNFNIVEHLGEVVEPYVNSFSEIKKLTGDFKNMKNEFLATIPLFKQSSLLNSIEESISKSLKIVLIASSNSTSSHSLTSGFLNRIKDVQAVKDDLKSDWFVEKIAVNDQKSLDILKEYLSAFDRMSSQIVEIGATFTSLQPSAKSINSVNTSTILFSSQKDVSPVELEKLQKSVSEVGGCIDKLLETTMKVNFDEFRDTIRNLKQLDVAANQTKSLIKKIADLNVYGDGKVFKSLLADIKKINATASIAITKGQIDAMRANETYKKFAEKVATASKYFDEIKQTGTSILIRDTNKNMSIIKNMQDVLKRTNLITTLECLKDKKFDSSLASDLMKFGSNIRAFGVHAKNDKATISFLDQISKLQNLYFSVKKSLDEKRTRRATGSIDPAKLPNLLASQDLGKGLNLLRQLSKVYDKKNVVSTAASSTDPVFAEVQKILRTTDALSLKLELKKMLLNLASLESFANNHTGQGLRELGAIFEKASEVSGVTVNSSLLEDPVAKTLSTSAVNDIKKAAPSFKTLGSLKLNYANHRSTFKGASLSIVKIDEFFSDFFAAGGNIESEDSVLVYAAISIGGVLLITIGAVAGYFIWRHIQEKKIQNDPNYSRHNGLTIQNQIRVPGPNDYNRNRYIKLHEAIREKNYETFKRCVDEGADVNAFGGDYEFFTPLHMAVQEGLPNFVEYLIRNGADVNKIDSNYQLPIELAGKVEKRDELLAVFNKFKGKKFPRKFPKFGPENYKVWCYVNELDKDETSEYYISRTEFSKLYAGNVVRKVEDATHIVLPENENGSVTFDYTKDFDFYKMIAYFFKKTVVMKSSWLKASIKDRKNFVDDYKFQVEEVCMNSTSFKTCRQIHRHVQESRIPYLTGVKVHLHLFKKIKKDLSKFIKDLLSELGCFVYTTGTLPHLLDPDYAATNDKNFPSMYHRDDIGPHIIVTPSEDLLWKKCDFVFHNNRFLIVSPTELIEFLFEFKINHYKITGKKEKTCIEKWDSVDQNIATRKKQKKPTEKLDRIEKIFGVNLGDYDGDDDVLLP</sequence>
<feature type="domain" description="Domain of unknown function WSN" evidence="4">
    <location>
        <begin position="30"/>
        <end position="99"/>
    </location>
</feature>
<evidence type="ECO:0000256" key="3">
    <source>
        <dbReference type="SAM" id="SignalP"/>
    </source>
</evidence>
<feature type="chain" id="PRO_5004157953" description="Domain of unknown function WSN domain-containing protein" evidence="3">
    <location>
        <begin position="20"/>
        <end position="1250"/>
    </location>
</feature>
<evidence type="ECO:0000259" key="4">
    <source>
        <dbReference type="SMART" id="SM00453"/>
    </source>
</evidence>
<reference evidence="5 6" key="1">
    <citation type="journal article" date="1998" name="Science">
        <title>Genome sequence of the nematode C. elegans: a platform for investigating biology.</title>
        <authorList>
            <consortium name="The C. elegans sequencing consortium"/>
            <person name="Sulson J.E."/>
            <person name="Waterston R."/>
        </authorList>
    </citation>
    <scope>NUCLEOTIDE SEQUENCE [LARGE SCALE GENOMIC DNA]</scope>
    <source>
        <strain evidence="5 6">Bristol N2</strain>
    </source>
</reference>
<dbReference type="SMR" id="O16633"/>
<dbReference type="CTD" id="3565220"/>
<dbReference type="EMBL" id="BX284602">
    <property type="protein sequence ID" value="CCD70873.2"/>
    <property type="molecule type" value="Genomic_DNA"/>
</dbReference>
<evidence type="ECO:0000313" key="5">
    <source>
        <dbReference type="EMBL" id="CCD70873.2"/>
    </source>
</evidence>
<dbReference type="InterPro" id="IPR036770">
    <property type="entry name" value="Ankyrin_rpt-contain_sf"/>
</dbReference>
<keyword evidence="6" id="KW-1185">Reference proteome</keyword>
<feature type="transmembrane region" description="Helical" evidence="2">
    <location>
        <begin position="786"/>
        <end position="811"/>
    </location>
</feature>
<dbReference type="PROSITE" id="PS50088">
    <property type="entry name" value="ANK_REPEAT"/>
    <property type="match status" value="1"/>
</dbReference>
<keyword evidence="1" id="KW-0040">ANK repeat</keyword>
<dbReference type="KEGG" id="cel:CELE_K02F6.3"/>
<feature type="repeat" description="ANK" evidence="1">
    <location>
        <begin position="883"/>
        <end position="915"/>
    </location>
</feature>
<dbReference type="PANTHER" id="PTHR22956:SF18">
    <property type="entry name" value="ANK_REP_REGION DOMAIN-CONTAINING PROTEIN-RELATED"/>
    <property type="match status" value="1"/>
</dbReference>
<evidence type="ECO:0000256" key="2">
    <source>
        <dbReference type="SAM" id="Phobius"/>
    </source>
</evidence>
<dbReference type="PANTHER" id="PTHR22956">
    <property type="entry name" value="ANKYRIN REPEAT-CONTAINING PROTEIN F37A4.4-RELATED-RELATED"/>
    <property type="match status" value="1"/>
</dbReference>
<evidence type="ECO:0000313" key="7">
    <source>
        <dbReference type="WormBase" id="K02F6.3"/>
    </source>
</evidence>
<keyword evidence="2" id="KW-1133">Transmembrane helix</keyword>
<feature type="signal peptide" evidence="3">
    <location>
        <begin position="1"/>
        <end position="19"/>
    </location>
</feature>
<dbReference type="AlphaFoldDB" id="O16633"/>
<dbReference type="SUPFAM" id="SSF48403">
    <property type="entry name" value="Ankyrin repeat"/>
    <property type="match status" value="1"/>
</dbReference>
<dbReference type="HOGENOM" id="CLU_004160_0_0_1"/>
<dbReference type="FunCoup" id="O16633">
    <property type="interactions" value="1522"/>
</dbReference>
<dbReference type="Gene3D" id="1.25.40.20">
    <property type="entry name" value="Ankyrin repeat-containing domain"/>
    <property type="match status" value="1"/>
</dbReference>
<dbReference type="RefSeq" id="NP_494294.3">
    <property type="nucleotide sequence ID" value="NM_061893.3"/>
</dbReference>
<dbReference type="GeneID" id="3565220"/>
<name>O16633_CAEEL</name>
<dbReference type="SMART" id="SM00453">
    <property type="entry name" value="WSN"/>
    <property type="match status" value="1"/>
</dbReference>
<dbReference type="OMA" id="EFLFKFE"/>
<keyword evidence="3" id="KW-0732">Signal</keyword>
<keyword evidence="2" id="KW-0812">Transmembrane</keyword>
<dbReference type="Bgee" id="WBGene00019337">
    <property type="expression patterns" value="Expressed in adult organism and 1 other cell type or tissue"/>
</dbReference>
<keyword evidence="2" id="KW-0472">Membrane</keyword>
<organism evidence="5 6">
    <name type="scientific">Caenorhabditis elegans</name>
    <dbReference type="NCBI Taxonomy" id="6239"/>
    <lineage>
        <taxon>Eukaryota</taxon>
        <taxon>Metazoa</taxon>
        <taxon>Ecdysozoa</taxon>
        <taxon>Nematoda</taxon>
        <taxon>Chromadorea</taxon>
        <taxon>Rhabditida</taxon>
        <taxon>Rhabditina</taxon>
        <taxon>Rhabditomorpha</taxon>
        <taxon>Rhabditoidea</taxon>
        <taxon>Rhabditidae</taxon>
        <taxon>Peloderinae</taxon>
        <taxon>Caenorhabditis</taxon>
    </lineage>
</organism>
<dbReference type="Proteomes" id="UP000001940">
    <property type="component" value="Chromosome II"/>
</dbReference>
<gene>
    <name evidence="5" type="ORF">CELE_K02F6.3</name>
    <name evidence="5 7" type="ORF">K02F6.3</name>
</gene>
<evidence type="ECO:0000256" key="1">
    <source>
        <dbReference type="PROSITE-ProRule" id="PRU00023"/>
    </source>
</evidence>
<proteinExistence type="predicted"/>
<dbReference type="InterPro" id="IPR053345">
    <property type="entry name" value="Ankyrin_repeat-containing"/>
</dbReference>
<dbReference type="WormBase" id="K02F6.3">
    <property type="protein sequence ID" value="CE46599"/>
    <property type="gene ID" value="WBGene00019337"/>
</dbReference>
<dbReference type="PaxDb" id="6239-K02F6.3"/>
<dbReference type="PeptideAtlas" id="O16633"/>
<dbReference type="InterPro" id="IPR036420">
    <property type="entry name" value="BRCT_dom_sf"/>
</dbReference>
<dbReference type="InterPro" id="IPR002110">
    <property type="entry name" value="Ankyrin_rpt"/>
</dbReference>
<dbReference type="PROSITE" id="PS50297">
    <property type="entry name" value="ANK_REP_REGION"/>
    <property type="match status" value="1"/>
</dbReference>
<dbReference type="PhylomeDB" id="O16633"/>
<dbReference type="UCSC" id="K02F6.3">
    <property type="organism name" value="c. elegans"/>
</dbReference>
<dbReference type="SMART" id="SM00248">
    <property type="entry name" value="ANK"/>
    <property type="match status" value="2"/>
</dbReference>
<dbReference type="InParanoid" id="O16633"/>
<dbReference type="eggNOG" id="ENOG502TH2A">
    <property type="taxonomic scope" value="Eukaryota"/>
</dbReference>
<dbReference type="OrthoDB" id="426293at2759"/>
<dbReference type="InterPro" id="IPR003125">
    <property type="entry name" value="WSN"/>
</dbReference>
<dbReference type="SUPFAM" id="SSF52113">
    <property type="entry name" value="BRCT domain"/>
    <property type="match status" value="1"/>
</dbReference>
<evidence type="ECO:0000313" key="6">
    <source>
        <dbReference type="Proteomes" id="UP000001940"/>
    </source>
</evidence>
<dbReference type="AGR" id="WB:WBGene00019337"/>
<protein>
    <recommendedName>
        <fullName evidence="4">Domain of unknown function WSN domain-containing protein</fullName>
    </recommendedName>
</protein>
<accession>O16633</accession>